<organism evidence="2">
    <name type="scientific">Arundo donax</name>
    <name type="common">Giant reed</name>
    <name type="synonym">Donax arundinaceus</name>
    <dbReference type="NCBI Taxonomy" id="35708"/>
    <lineage>
        <taxon>Eukaryota</taxon>
        <taxon>Viridiplantae</taxon>
        <taxon>Streptophyta</taxon>
        <taxon>Embryophyta</taxon>
        <taxon>Tracheophyta</taxon>
        <taxon>Spermatophyta</taxon>
        <taxon>Magnoliopsida</taxon>
        <taxon>Liliopsida</taxon>
        <taxon>Poales</taxon>
        <taxon>Poaceae</taxon>
        <taxon>PACMAD clade</taxon>
        <taxon>Arundinoideae</taxon>
        <taxon>Arundineae</taxon>
        <taxon>Arundo</taxon>
    </lineage>
</organism>
<keyword evidence="1" id="KW-0472">Membrane</keyword>
<feature type="transmembrane region" description="Helical" evidence="1">
    <location>
        <begin position="7"/>
        <end position="28"/>
    </location>
</feature>
<protein>
    <submittedName>
        <fullName evidence="2">Uncharacterized protein</fullName>
    </submittedName>
</protein>
<evidence type="ECO:0000313" key="2">
    <source>
        <dbReference type="EMBL" id="JAE06189.1"/>
    </source>
</evidence>
<accession>A0A0A9F4R3</accession>
<proteinExistence type="predicted"/>
<reference evidence="2" key="2">
    <citation type="journal article" date="2015" name="Data Brief">
        <title>Shoot transcriptome of the giant reed, Arundo donax.</title>
        <authorList>
            <person name="Barrero R.A."/>
            <person name="Guerrero F.D."/>
            <person name="Moolhuijzen P."/>
            <person name="Goolsby J.A."/>
            <person name="Tidwell J."/>
            <person name="Bellgard S.E."/>
            <person name="Bellgard M.I."/>
        </authorList>
    </citation>
    <scope>NUCLEOTIDE SEQUENCE</scope>
    <source>
        <tissue evidence="2">Shoot tissue taken approximately 20 cm above the soil surface</tissue>
    </source>
</reference>
<dbReference type="AlphaFoldDB" id="A0A0A9F4R3"/>
<sequence>MRILITNIILPILARSSMLLCSLIYNGFSSVTNY</sequence>
<name>A0A0A9F4R3_ARUDO</name>
<keyword evidence="1" id="KW-0812">Transmembrane</keyword>
<reference evidence="2" key="1">
    <citation type="submission" date="2014-09" db="EMBL/GenBank/DDBJ databases">
        <authorList>
            <person name="Magalhaes I.L.F."/>
            <person name="Oliveira U."/>
            <person name="Santos F.R."/>
            <person name="Vidigal T.H.D.A."/>
            <person name="Brescovit A.D."/>
            <person name="Santos A.J."/>
        </authorList>
    </citation>
    <scope>NUCLEOTIDE SEQUENCE</scope>
    <source>
        <tissue evidence="2">Shoot tissue taken approximately 20 cm above the soil surface</tissue>
    </source>
</reference>
<keyword evidence="1" id="KW-1133">Transmembrane helix</keyword>
<evidence type="ECO:0000256" key="1">
    <source>
        <dbReference type="SAM" id="Phobius"/>
    </source>
</evidence>
<dbReference type="EMBL" id="GBRH01191707">
    <property type="protein sequence ID" value="JAE06189.1"/>
    <property type="molecule type" value="Transcribed_RNA"/>
</dbReference>